<dbReference type="VEuPathDB" id="FungiDB:PMAA_094640"/>
<keyword evidence="1" id="KW-0812">Transmembrane</keyword>
<reference evidence="4" key="1">
    <citation type="journal article" date="2015" name="Genome Announc.">
        <title>Genome sequence of the AIDS-associated pathogen Penicillium marneffei (ATCC18224) and its near taxonomic relative Talaromyces stipitatus (ATCC10500).</title>
        <authorList>
            <person name="Nierman W.C."/>
            <person name="Fedorova-Abrams N.D."/>
            <person name="Andrianopoulos A."/>
        </authorList>
    </citation>
    <scope>NUCLEOTIDE SEQUENCE [LARGE SCALE GENOMIC DNA]</scope>
    <source>
        <strain evidence="4">ATCC 18224 / CBS 334.59 / QM 7333</strain>
    </source>
</reference>
<sequence>MAELQPIFKKAYWALVAGGFVYVSWLYAMTYPGLQRAMVYMNFANPAIWQDLNDVEIFGFLKTQVQPFYLRTADNETIYGWHILPLHLCREHEELLNDNWSYGPAEDYTGTVAYKLLAENPHSRVVVTFHGNAGHLGSMIRPVMYRMASGVSTPENPLHVFAIDYRGYGFSTGNPTEEGVITDGVTLLNFLTSDPFNISPSRIVMTGLSLGTAITSAVAERFAFGAPETATVQPALADPEPFAGIILVASFSNIPGLVESYSFKGLTPPMLSPFNSFPQAQTWIKSQIIDTWKSNARLARLTGMKPKENDEADIRHAQKAVDITIIHARNDAEIPWKEGFTNWMWATTGGDNSLGSDQPQKGTIVYKRIGENSRTETRVWEKEVSLTSSAGNNKKQVKRVRWEKVGYGGHNHVGSYSVATLAILRSFEE</sequence>
<evidence type="ECO:0000313" key="4">
    <source>
        <dbReference type="Proteomes" id="UP000001294"/>
    </source>
</evidence>
<dbReference type="EMBL" id="DS995902">
    <property type="protein sequence ID" value="EEA22858.1"/>
    <property type="molecule type" value="Genomic_DNA"/>
</dbReference>
<protein>
    <recommendedName>
        <fullName evidence="2">AB hydrolase-1 domain-containing protein</fullName>
    </recommendedName>
</protein>
<dbReference type="HOGENOM" id="CLU_029375_3_0_1"/>
<dbReference type="STRING" id="441960.B6QHL3"/>
<dbReference type="Proteomes" id="UP000001294">
    <property type="component" value="Unassembled WGS sequence"/>
</dbReference>
<feature type="domain" description="AB hydrolase-1" evidence="2">
    <location>
        <begin position="127"/>
        <end position="300"/>
    </location>
</feature>
<keyword evidence="1" id="KW-1133">Transmembrane helix</keyword>
<evidence type="ECO:0000256" key="1">
    <source>
        <dbReference type="SAM" id="Phobius"/>
    </source>
</evidence>
<dbReference type="Gene3D" id="3.40.50.1820">
    <property type="entry name" value="alpha/beta hydrolase"/>
    <property type="match status" value="1"/>
</dbReference>
<proteinExistence type="predicted"/>
<dbReference type="PANTHER" id="PTHR12277">
    <property type="entry name" value="ALPHA/BETA HYDROLASE DOMAIN-CONTAINING PROTEIN"/>
    <property type="match status" value="1"/>
</dbReference>
<dbReference type="PANTHER" id="PTHR12277:SF81">
    <property type="entry name" value="PROTEIN ABHD13"/>
    <property type="match status" value="1"/>
</dbReference>
<gene>
    <name evidence="3" type="ORF">PMAA_094640</name>
</gene>
<evidence type="ECO:0000259" key="2">
    <source>
        <dbReference type="Pfam" id="PF12697"/>
    </source>
</evidence>
<accession>B6QHL3</accession>
<dbReference type="PhylomeDB" id="B6QHL3"/>
<feature type="transmembrane region" description="Helical" evidence="1">
    <location>
        <begin position="12"/>
        <end position="34"/>
    </location>
</feature>
<dbReference type="OrthoDB" id="446723at2759"/>
<dbReference type="InterPro" id="IPR000073">
    <property type="entry name" value="AB_hydrolase_1"/>
</dbReference>
<dbReference type="Pfam" id="PF12697">
    <property type="entry name" value="Abhydrolase_6"/>
    <property type="match status" value="1"/>
</dbReference>
<dbReference type="AlphaFoldDB" id="B6QHL3"/>
<keyword evidence="4" id="KW-1185">Reference proteome</keyword>
<organism evidence="3 4">
    <name type="scientific">Talaromyces marneffei (strain ATCC 18224 / CBS 334.59 / QM 7333)</name>
    <name type="common">Penicillium marneffei</name>
    <dbReference type="NCBI Taxonomy" id="441960"/>
    <lineage>
        <taxon>Eukaryota</taxon>
        <taxon>Fungi</taxon>
        <taxon>Dikarya</taxon>
        <taxon>Ascomycota</taxon>
        <taxon>Pezizomycotina</taxon>
        <taxon>Eurotiomycetes</taxon>
        <taxon>Eurotiomycetidae</taxon>
        <taxon>Eurotiales</taxon>
        <taxon>Trichocomaceae</taxon>
        <taxon>Talaromyces</taxon>
        <taxon>Talaromyces sect. Talaromyces</taxon>
    </lineage>
</organism>
<dbReference type="InterPro" id="IPR029058">
    <property type="entry name" value="AB_hydrolase_fold"/>
</dbReference>
<evidence type="ECO:0000313" key="3">
    <source>
        <dbReference type="EMBL" id="EEA22858.1"/>
    </source>
</evidence>
<name>B6QHL3_TALMQ</name>
<dbReference type="SUPFAM" id="SSF53474">
    <property type="entry name" value="alpha/beta-Hydrolases"/>
    <property type="match status" value="1"/>
</dbReference>
<keyword evidence="1" id="KW-0472">Membrane</keyword>